<dbReference type="Gene3D" id="3.30.1370.220">
    <property type="match status" value="1"/>
</dbReference>
<evidence type="ECO:0000256" key="1">
    <source>
        <dbReference type="ARBA" id="ARBA00008005"/>
    </source>
</evidence>
<evidence type="ECO:0000259" key="3">
    <source>
        <dbReference type="Pfam" id="PF17481"/>
    </source>
</evidence>
<dbReference type="Gene3D" id="3.30.1490.360">
    <property type="match status" value="1"/>
</dbReference>
<sequence>MALGGGNYTVQNKILPGAYINFVSAANVSVTLSDRGIVAMPFELDWGVDNQVFEVTAEEFERNSLQLFGYPHGHEKLKNIREIFLHAKTLYAYKLNSSGVKASNNYAEAVCGGVRGNSLQVSIQKNVDNGEKFDVKLLLDGAVLDTQTVEQASELKPNQFVTWKETSLQVTAATPLTGGTNGSAVTSKEYQTFLNKIESYSYNILAVATATVEINNLVASFCKRMRDERGAKFQAVLYNTAADYEGVINVKNTVSESGSTAALVYWVAGMQAGCAVNKSVMNKPYDGEYTVIADYTQTQLEDSIQAGEFVFHKVGNEIRVLQDINSLVTTTEEKNSLFQDNQTIRVIDQIANDIASLFNTKYLGNIPNNESGRISLWSDIVKHHEQLQELGAIENFSDSDVTVSQGDTKKSVIVSDKVTVINAMAQLYMNVVVE</sequence>
<keyword evidence="7" id="KW-1185">Reference proteome</keyword>
<feature type="domain" description="Phage tail sheath protein-like beta-sandwich" evidence="3">
    <location>
        <begin position="98"/>
        <end position="181"/>
    </location>
</feature>
<dbReference type="Gene3D" id="3.30.360.90">
    <property type="match status" value="1"/>
</dbReference>
<dbReference type="Pfam" id="PF22671">
    <property type="entry name" value="Gp18_domIII_N"/>
    <property type="match status" value="1"/>
</dbReference>
<feature type="domain" description="Tail sheath protein Gp18-like" evidence="5">
    <location>
        <begin position="35"/>
        <end position="95"/>
    </location>
</feature>
<dbReference type="Pfam" id="PF17482">
    <property type="entry name" value="Phage_sheath_1C"/>
    <property type="match status" value="1"/>
</dbReference>
<proteinExistence type="inferred from homology"/>
<dbReference type="Proteomes" id="UP000649151">
    <property type="component" value="Unassembled WGS sequence"/>
</dbReference>
<protein>
    <submittedName>
        <fullName evidence="6">Phage tail sheath family protein</fullName>
    </submittedName>
</protein>
<evidence type="ECO:0000259" key="4">
    <source>
        <dbReference type="Pfam" id="PF17482"/>
    </source>
</evidence>
<dbReference type="RefSeq" id="WP_186995976.1">
    <property type="nucleotide sequence ID" value="NZ_JACOQK010000001.1"/>
</dbReference>
<evidence type="ECO:0000259" key="5">
    <source>
        <dbReference type="Pfam" id="PF22671"/>
    </source>
</evidence>
<evidence type="ECO:0000313" key="6">
    <source>
        <dbReference type="EMBL" id="MBC5786743.1"/>
    </source>
</evidence>
<dbReference type="Pfam" id="PF04984">
    <property type="entry name" value="Phage_sheath_1"/>
    <property type="match status" value="1"/>
</dbReference>
<organism evidence="6 7">
    <name type="scientific">Clostridium facile</name>
    <dbReference type="NCBI Taxonomy" id="2763035"/>
    <lineage>
        <taxon>Bacteria</taxon>
        <taxon>Bacillati</taxon>
        <taxon>Bacillota</taxon>
        <taxon>Clostridia</taxon>
        <taxon>Eubacteriales</taxon>
        <taxon>Clostridiaceae</taxon>
        <taxon>Clostridium</taxon>
    </lineage>
</organism>
<comment type="caution">
    <text evidence="6">The sequence shown here is derived from an EMBL/GenBank/DDBJ whole genome shotgun (WGS) entry which is preliminary data.</text>
</comment>
<reference evidence="6 7" key="1">
    <citation type="submission" date="2020-08" db="EMBL/GenBank/DDBJ databases">
        <title>Genome public.</title>
        <authorList>
            <person name="Liu C."/>
            <person name="Sun Q."/>
        </authorList>
    </citation>
    <scope>NUCLEOTIDE SEQUENCE [LARGE SCALE GENOMIC DNA]</scope>
    <source>
        <strain evidence="6 7">NSJ-27</strain>
    </source>
</reference>
<dbReference type="Pfam" id="PF17481">
    <property type="entry name" value="Phage_sheath_domII"/>
    <property type="match status" value="1"/>
</dbReference>
<feature type="domain" description="Tail sheath protein subtilisin-like" evidence="2">
    <location>
        <begin position="184"/>
        <end position="326"/>
    </location>
</feature>
<comment type="similarity">
    <text evidence="1">Belongs to the myoviridae tail sheath protein family.</text>
</comment>
<name>A0ABR7INN8_9CLOT</name>
<dbReference type="InterPro" id="IPR035326">
    <property type="entry name" value="Beta_sandwich_Seath"/>
</dbReference>
<gene>
    <name evidence="6" type="ORF">H8Z77_01725</name>
</gene>
<dbReference type="InterPro" id="IPR035089">
    <property type="entry name" value="Phage_sheath_subtilisin"/>
</dbReference>
<dbReference type="InterPro" id="IPR054564">
    <property type="entry name" value="Gp18_domIII_N"/>
</dbReference>
<evidence type="ECO:0000313" key="7">
    <source>
        <dbReference type="Proteomes" id="UP000649151"/>
    </source>
</evidence>
<dbReference type="InterPro" id="IPR020287">
    <property type="entry name" value="Tail_sheath_C"/>
</dbReference>
<accession>A0ABR7INN8</accession>
<evidence type="ECO:0000259" key="2">
    <source>
        <dbReference type="Pfam" id="PF04984"/>
    </source>
</evidence>
<dbReference type="EMBL" id="JACOQK010000001">
    <property type="protein sequence ID" value="MBC5786743.1"/>
    <property type="molecule type" value="Genomic_DNA"/>
</dbReference>
<dbReference type="Gene3D" id="3.40.50.11790">
    <property type="match status" value="1"/>
</dbReference>
<feature type="domain" description="Tail sheath protein C-terminal" evidence="4">
    <location>
        <begin position="333"/>
        <end position="433"/>
    </location>
</feature>
<dbReference type="Gene3D" id="2.60.40.4290">
    <property type="match status" value="1"/>
</dbReference>